<dbReference type="Proteomes" id="UP000255467">
    <property type="component" value="Unassembled WGS sequence"/>
</dbReference>
<feature type="region of interest" description="Disordered" evidence="1">
    <location>
        <begin position="169"/>
        <end position="196"/>
    </location>
</feature>
<dbReference type="AlphaFoldDB" id="A0A378YTX7"/>
<evidence type="ECO:0000313" key="4">
    <source>
        <dbReference type="Proteomes" id="UP000255467"/>
    </source>
</evidence>
<protein>
    <recommendedName>
        <fullName evidence="5">Lipoprotein</fullName>
    </recommendedName>
</protein>
<feature type="region of interest" description="Disordered" evidence="1">
    <location>
        <begin position="240"/>
        <end position="264"/>
    </location>
</feature>
<gene>
    <name evidence="3" type="ORF">NCTC1934_04369</name>
</gene>
<feature type="signal peptide" evidence="2">
    <location>
        <begin position="1"/>
        <end position="19"/>
    </location>
</feature>
<evidence type="ECO:0000256" key="2">
    <source>
        <dbReference type="SAM" id="SignalP"/>
    </source>
</evidence>
<feature type="compositionally biased region" description="Low complexity" evidence="1">
    <location>
        <begin position="179"/>
        <end position="194"/>
    </location>
</feature>
<evidence type="ECO:0000313" key="3">
    <source>
        <dbReference type="EMBL" id="SUA80622.1"/>
    </source>
</evidence>
<keyword evidence="4" id="KW-1185">Reference proteome</keyword>
<proteinExistence type="predicted"/>
<dbReference type="PROSITE" id="PS51257">
    <property type="entry name" value="PROKAR_LIPOPROTEIN"/>
    <property type="match status" value="1"/>
</dbReference>
<organism evidence="3 4">
    <name type="scientific">Nocardia otitidiscaviarum</name>
    <dbReference type="NCBI Taxonomy" id="1823"/>
    <lineage>
        <taxon>Bacteria</taxon>
        <taxon>Bacillati</taxon>
        <taxon>Actinomycetota</taxon>
        <taxon>Actinomycetes</taxon>
        <taxon>Mycobacteriales</taxon>
        <taxon>Nocardiaceae</taxon>
        <taxon>Nocardia</taxon>
    </lineage>
</organism>
<evidence type="ECO:0008006" key="5">
    <source>
        <dbReference type="Google" id="ProtNLM"/>
    </source>
</evidence>
<name>A0A378YTX7_9NOCA</name>
<accession>A0A378YTX7</accession>
<keyword evidence="2" id="KW-0732">Signal</keyword>
<reference evidence="3 4" key="1">
    <citation type="submission" date="2018-06" db="EMBL/GenBank/DDBJ databases">
        <authorList>
            <consortium name="Pathogen Informatics"/>
            <person name="Doyle S."/>
        </authorList>
    </citation>
    <scope>NUCLEOTIDE SEQUENCE [LARGE SCALE GENOMIC DNA]</scope>
    <source>
        <strain evidence="3 4">NCTC1934</strain>
    </source>
</reference>
<feature type="chain" id="PRO_5038479080" description="Lipoprotein" evidence="2">
    <location>
        <begin position="20"/>
        <end position="264"/>
    </location>
</feature>
<evidence type="ECO:0000256" key="1">
    <source>
        <dbReference type="SAM" id="MobiDB-lite"/>
    </source>
</evidence>
<sequence length="264" mass="28922">MTRSAYPRAVSIVVTAFLAAACTGSETDAPIGPGTQAYTPPAEVLNATVIWSADPGIDLFDSFPTLTRAAEEALEVATKAGVENSYPGFDEAVTDDRIRDLYFRVTASRGTMIYGTLYRHILEIVPTDTGFISYVCESFKDYARERDGKYNSSRSRTGNLQTITFISNDLDYRPPNTDPSKPTATTTAAPLSVPASPPVWQAPEDNLFRGWTVNLNPTGDSHNERCAPWIATIDPDAPVERTTVTTDEPPETLPAYPGWSRYRL</sequence>
<dbReference type="EMBL" id="UGRY01000002">
    <property type="protein sequence ID" value="SUA80622.1"/>
    <property type="molecule type" value="Genomic_DNA"/>
</dbReference>